<feature type="region of interest" description="Disordered" evidence="1">
    <location>
        <begin position="392"/>
        <end position="416"/>
    </location>
</feature>
<evidence type="ECO:0000256" key="1">
    <source>
        <dbReference type="SAM" id="MobiDB-lite"/>
    </source>
</evidence>
<accession>A0A428PXK7</accession>
<protein>
    <submittedName>
        <fullName evidence="2">Uncharacterized protein</fullName>
    </submittedName>
</protein>
<organism evidence="2 3">
    <name type="scientific">Fusarium duplospermum</name>
    <dbReference type="NCBI Taxonomy" id="1325734"/>
    <lineage>
        <taxon>Eukaryota</taxon>
        <taxon>Fungi</taxon>
        <taxon>Dikarya</taxon>
        <taxon>Ascomycota</taxon>
        <taxon>Pezizomycotina</taxon>
        <taxon>Sordariomycetes</taxon>
        <taxon>Hypocreomycetidae</taxon>
        <taxon>Hypocreales</taxon>
        <taxon>Nectriaceae</taxon>
        <taxon>Fusarium</taxon>
        <taxon>Fusarium solani species complex</taxon>
    </lineage>
</organism>
<name>A0A428PXK7_9HYPO</name>
<dbReference type="AlphaFoldDB" id="A0A428PXK7"/>
<keyword evidence="3" id="KW-1185">Reference proteome</keyword>
<evidence type="ECO:0000313" key="3">
    <source>
        <dbReference type="Proteomes" id="UP000288168"/>
    </source>
</evidence>
<proteinExistence type="predicted"/>
<sequence length="416" mass="47031">MSTIFPLFSSFPNEIQELIWDAAVRPVPGRQQVQRFIITDHYLNQANPRYPISGDFIRFGHQDGPRFGFSLALPWHDPQGNPNESGYAMDSGLWTACIASRAAMIRRFKKNEWWSYVPQEESTTGFAEKGAYAGQDGVFHSATYKTREGEIRHITISTEDLIYLDPRYLDSVDWFHHYAGDPIPLIDYCGEDGARTTPSFLGLNIAIDFDPRMMDMLANRPVHYCRGDLGMYSMSMVDMVDVLHESGGRTLWFIDHRLQRRPSKGIDSTAASLHEEAGAEVSPSISTLDIKRQVFHAASYILVEVRREDMELWSIDTNDESDNDASSVFDFFDVLFQTGYGRLDIQNSSRMRVLAYQGTANEALKGRGPYEVAPNPSCLTCYPKEEIPRVRPVKPSTSMGSDDAISLSDLNLFDSE</sequence>
<gene>
    <name evidence="2" type="ORF">CEP54_008116</name>
</gene>
<comment type="caution">
    <text evidence="2">The sequence shown here is derived from an EMBL/GenBank/DDBJ whole genome shotgun (WGS) entry which is preliminary data.</text>
</comment>
<dbReference type="EMBL" id="NKCI01000079">
    <property type="protein sequence ID" value="RSL57735.1"/>
    <property type="molecule type" value="Genomic_DNA"/>
</dbReference>
<evidence type="ECO:0000313" key="2">
    <source>
        <dbReference type="EMBL" id="RSL57735.1"/>
    </source>
</evidence>
<dbReference type="Proteomes" id="UP000288168">
    <property type="component" value="Unassembled WGS sequence"/>
</dbReference>
<reference evidence="2 3" key="1">
    <citation type="submission" date="2017-06" db="EMBL/GenBank/DDBJ databases">
        <title>Comparative genomic analysis of Ambrosia Fusariam Clade fungi.</title>
        <authorList>
            <person name="Stajich J.E."/>
            <person name="Carrillo J."/>
            <person name="Kijimoto T."/>
            <person name="Eskalen A."/>
            <person name="O'Donnell K."/>
            <person name="Kasson M."/>
        </authorList>
    </citation>
    <scope>NUCLEOTIDE SEQUENCE [LARGE SCALE GENOMIC DNA]</scope>
    <source>
        <strain evidence="2 3">NRRL62584</strain>
    </source>
</reference>
<dbReference type="OrthoDB" id="3596450at2759"/>